<keyword evidence="2" id="KW-0614">Plasmid</keyword>
<protein>
    <submittedName>
        <fullName evidence="2">Uncharacterized protein</fullName>
    </submittedName>
</protein>
<keyword evidence="1" id="KW-0812">Transmembrane</keyword>
<dbReference type="KEGG" id="rhl:LPU83_pLPU83c_0759"/>
<gene>
    <name evidence="2" type="ORF">LPU83_pLPU83c_0759</name>
</gene>
<dbReference type="HOGENOM" id="CLU_1739085_0_0_5"/>
<organism evidence="2 3">
    <name type="scientific">Rhizobium favelukesii</name>
    <dbReference type="NCBI Taxonomy" id="348824"/>
    <lineage>
        <taxon>Bacteria</taxon>
        <taxon>Pseudomonadati</taxon>
        <taxon>Pseudomonadota</taxon>
        <taxon>Alphaproteobacteria</taxon>
        <taxon>Hyphomicrobiales</taxon>
        <taxon>Rhizobiaceae</taxon>
        <taxon>Rhizobium/Agrobacterium group</taxon>
        <taxon>Rhizobium</taxon>
    </lineage>
</organism>
<keyword evidence="1" id="KW-0472">Membrane</keyword>
<sequence>MRRSAKSTSDRKCAELRRSQLDETAQICALAHEAIGPVKTIGTHFFACAILILLICAHSVVLRAHWIMNMVEFDYTTGAGLYAGKKLRGVSAPRYRRFETAAEALRFAIEQMPIRQLRGSVLEVDEARFDDRQIRMLYDDPGYPLRRRGE</sequence>
<keyword evidence="1" id="KW-1133">Transmembrane helix</keyword>
<evidence type="ECO:0000313" key="3">
    <source>
        <dbReference type="Proteomes" id="UP000019443"/>
    </source>
</evidence>
<accession>W6S4V4</accession>
<name>W6S4V4_9HYPH</name>
<geneLocation type="plasmid" evidence="2 3">
    <name>pLPU83c</name>
</geneLocation>
<feature type="transmembrane region" description="Helical" evidence="1">
    <location>
        <begin position="41"/>
        <end position="62"/>
    </location>
</feature>
<evidence type="ECO:0000313" key="2">
    <source>
        <dbReference type="EMBL" id="CDM61321.1"/>
    </source>
</evidence>
<keyword evidence="3" id="KW-1185">Reference proteome</keyword>
<reference evidence="2" key="1">
    <citation type="submission" date="2013-11" db="EMBL/GenBank/DDBJ databases">
        <title>Draft genome sequence of the broad-host-range Rhizobium sp. LPU83 strain, a member of the low-genetic diversity Oregon-like Rhizobium sp. group.</title>
        <authorList>
            <person name="Wibberg D."/>
            <person name="Puehler A."/>
            <person name="Schlueter A."/>
        </authorList>
    </citation>
    <scope>NUCLEOTIDE SEQUENCE [LARGE SCALE GENOMIC DNA]</scope>
    <source>
        <strain evidence="2">LPU83</strain>
        <plasmid evidence="2">pLPU83c</plasmid>
    </source>
</reference>
<evidence type="ECO:0000256" key="1">
    <source>
        <dbReference type="SAM" id="Phobius"/>
    </source>
</evidence>
<proteinExistence type="predicted"/>
<dbReference type="EMBL" id="HG916854">
    <property type="protein sequence ID" value="CDM61321.1"/>
    <property type="molecule type" value="Genomic_DNA"/>
</dbReference>
<dbReference type="AlphaFoldDB" id="W6S4V4"/>
<dbReference type="PATRIC" id="fig|348824.6.peg.5529"/>
<dbReference type="Proteomes" id="UP000019443">
    <property type="component" value="Plasmid pLPU83c"/>
</dbReference>